<evidence type="ECO:0000313" key="2">
    <source>
        <dbReference type="EMBL" id="MFD2541371.1"/>
    </source>
</evidence>
<dbReference type="EMBL" id="JBHULM010000007">
    <property type="protein sequence ID" value="MFD2541371.1"/>
    <property type="molecule type" value="Genomic_DNA"/>
</dbReference>
<proteinExistence type="predicted"/>
<keyword evidence="3" id="KW-1185">Reference proteome</keyword>
<evidence type="ECO:0008006" key="4">
    <source>
        <dbReference type="Google" id="ProtNLM"/>
    </source>
</evidence>
<gene>
    <name evidence="2" type="ORF">ACFSSB_03505</name>
</gene>
<evidence type="ECO:0000313" key="3">
    <source>
        <dbReference type="Proteomes" id="UP001597467"/>
    </source>
</evidence>
<feature type="chain" id="PRO_5046833871" description="DUF4595 domain-containing protein" evidence="1">
    <location>
        <begin position="25"/>
        <end position="267"/>
    </location>
</feature>
<dbReference type="Proteomes" id="UP001597467">
    <property type="component" value="Unassembled WGS sequence"/>
</dbReference>
<comment type="caution">
    <text evidence="2">The sequence shown here is derived from an EMBL/GenBank/DDBJ whole genome shotgun (WGS) entry which is preliminary data.</text>
</comment>
<accession>A0ABW5K0N5</accession>
<sequence length="267" mass="30661">MKKLNILFTIFLGISILSCSSSNGDIEDNTEDIDENTEETIIVYKKATQYAQDGQFSYSNSQEVFYNTDKKIIQVVTYLAYNSSTTTTDVIYNSDEISEISKTTTYENSNNIDIEEYDVIINNGQIKLTGVNGLDKEVQIDFTENYVDAIRTIQPSNLTTISENLYQRNNENNIISYTWDNNISFTYSNFDTGNVMPFHGNYWDDYFIAFALKPSKNLPLTSTITYSSGSTNTHDIDPTMLTYDNENNIIHYAYDSQNYTDYEYIEL</sequence>
<keyword evidence="1" id="KW-0732">Signal</keyword>
<feature type="signal peptide" evidence="1">
    <location>
        <begin position="1"/>
        <end position="24"/>
    </location>
</feature>
<evidence type="ECO:0000256" key="1">
    <source>
        <dbReference type="SAM" id="SignalP"/>
    </source>
</evidence>
<organism evidence="2 3">
    <name type="scientific">Lacinutrix gracilariae</name>
    <dbReference type="NCBI Taxonomy" id="1747198"/>
    <lineage>
        <taxon>Bacteria</taxon>
        <taxon>Pseudomonadati</taxon>
        <taxon>Bacteroidota</taxon>
        <taxon>Flavobacteriia</taxon>
        <taxon>Flavobacteriales</taxon>
        <taxon>Flavobacteriaceae</taxon>
        <taxon>Lacinutrix</taxon>
    </lineage>
</organism>
<protein>
    <recommendedName>
        <fullName evidence="4">DUF4595 domain-containing protein</fullName>
    </recommendedName>
</protein>
<name>A0ABW5K0N5_9FLAO</name>
<reference evidence="3" key="1">
    <citation type="journal article" date="2019" name="Int. J. Syst. Evol. Microbiol.">
        <title>The Global Catalogue of Microorganisms (GCM) 10K type strain sequencing project: providing services to taxonomists for standard genome sequencing and annotation.</title>
        <authorList>
            <consortium name="The Broad Institute Genomics Platform"/>
            <consortium name="The Broad Institute Genome Sequencing Center for Infectious Disease"/>
            <person name="Wu L."/>
            <person name="Ma J."/>
        </authorList>
    </citation>
    <scope>NUCLEOTIDE SEQUENCE [LARGE SCALE GENOMIC DNA]</scope>
    <source>
        <strain evidence="3">KCTC 42808</strain>
    </source>
</reference>
<dbReference type="RefSeq" id="WP_379901011.1">
    <property type="nucleotide sequence ID" value="NZ_JBHULM010000007.1"/>
</dbReference>
<dbReference type="PROSITE" id="PS51257">
    <property type="entry name" value="PROKAR_LIPOPROTEIN"/>
    <property type="match status" value="1"/>
</dbReference>